<name>A0A7I7YTY5_9MYCO</name>
<organism evidence="1 2">
    <name type="scientific">Mycobacterium parmense</name>
    <dbReference type="NCBI Taxonomy" id="185642"/>
    <lineage>
        <taxon>Bacteria</taxon>
        <taxon>Bacillati</taxon>
        <taxon>Actinomycetota</taxon>
        <taxon>Actinomycetes</taxon>
        <taxon>Mycobacteriales</taxon>
        <taxon>Mycobacteriaceae</taxon>
        <taxon>Mycobacterium</taxon>
        <taxon>Mycobacterium simiae complex</taxon>
    </lineage>
</organism>
<sequence>MLHTPSRTTARNEFGSVCDMTNVRKVTRGIATAAAAVAALAMLSVVTPATSDADPAGHQVTYTITATGNLTGNVRYMDSDPPSQAAYDNNSSQYMKSVQTAFSAGQPLTYTTTLADPGQWAIVTASGGCHWPDCDSGNTPQIQCQIAVDGQVVVTQSATTGVTCSTRRW</sequence>
<proteinExistence type="predicted"/>
<dbReference type="PIRSF" id="PIRSF021591">
    <property type="entry name" value="UCP021591"/>
    <property type="match status" value="1"/>
</dbReference>
<reference evidence="1 2" key="1">
    <citation type="journal article" date="2019" name="Emerg. Microbes Infect.">
        <title>Comprehensive subspecies identification of 175 nontuberculous mycobacteria species based on 7547 genomic profiles.</title>
        <authorList>
            <person name="Matsumoto Y."/>
            <person name="Kinjo T."/>
            <person name="Motooka D."/>
            <person name="Nabeya D."/>
            <person name="Jung N."/>
            <person name="Uechi K."/>
            <person name="Horii T."/>
            <person name="Iida T."/>
            <person name="Fujita J."/>
            <person name="Nakamura S."/>
        </authorList>
    </citation>
    <scope>NUCLEOTIDE SEQUENCE [LARGE SCALE GENOMIC DNA]</scope>
    <source>
        <strain evidence="1 2">JCM 14742</strain>
    </source>
</reference>
<evidence type="ECO:0000313" key="2">
    <source>
        <dbReference type="Proteomes" id="UP000467105"/>
    </source>
</evidence>
<dbReference type="EMBL" id="AP022614">
    <property type="protein sequence ID" value="BBZ44727.1"/>
    <property type="molecule type" value="Genomic_DNA"/>
</dbReference>
<accession>A0A7I7YTY5</accession>
<keyword evidence="2" id="KW-1185">Reference proteome</keyword>
<gene>
    <name evidence="1" type="ORF">MPRM_20080</name>
</gene>
<evidence type="ECO:0000313" key="1">
    <source>
        <dbReference type="EMBL" id="BBZ44727.1"/>
    </source>
</evidence>
<dbReference type="AlphaFoldDB" id="A0A7I7YTY5"/>
<dbReference type="Proteomes" id="UP000467105">
    <property type="component" value="Chromosome"/>
</dbReference>
<protein>
    <submittedName>
        <fullName evidence="1">Uncharacterized protein</fullName>
    </submittedName>
</protein>
<dbReference type="Gene3D" id="2.60.40.2880">
    <property type="entry name" value="MmpS1-5, C-terminal soluble domain"/>
    <property type="match status" value="1"/>
</dbReference>
<dbReference type="InterPro" id="IPR038468">
    <property type="entry name" value="MmpS_C"/>
</dbReference>
<dbReference type="InterPro" id="IPR016793">
    <property type="entry name" value="UCP021591"/>
</dbReference>